<feature type="domain" description="Tetracyclin repressor-like C-terminal" evidence="1">
    <location>
        <begin position="97"/>
        <end position="223"/>
    </location>
</feature>
<protein>
    <submittedName>
        <fullName evidence="2">TetR/AcrR family transcriptional regulator</fullName>
    </submittedName>
</protein>
<gene>
    <name evidence="2" type="ORF">JK629_09520</name>
</gene>
<organism evidence="2 3">
    <name type="scientific">Aequorivita iocasae</name>
    <dbReference type="NCBI Taxonomy" id="2803865"/>
    <lineage>
        <taxon>Bacteria</taxon>
        <taxon>Pseudomonadati</taxon>
        <taxon>Bacteroidota</taxon>
        <taxon>Flavobacteriia</taxon>
        <taxon>Flavobacteriales</taxon>
        <taxon>Flavobacteriaceae</taxon>
        <taxon>Aequorivita</taxon>
    </lineage>
</organism>
<dbReference type="SUPFAM" id="SSF48498">
    <property type="entry name" value="Tetracyclin repressor-like, C-terminal domain"/>
    <property type="match status" value="1"/>
</dbReference>
<sequence length="229" mass="26835">MATGTEKSAKTNKATSKKSVNTGKITNAYMEWVLTKEKAPLSVFKFCKENNFSEGQFYEHFGSFEGLQMAIWNAFYEETIRLANQDEGYEAYTNKEKMLTFFYTFFELLTINRSYVLFTLRQHQHMMKNLSQLKGLRQNIKHFAAALIRESNEDKKLKILKQSVTVFSEGAWLQTLFLLKFWMDDNSPNFEHTDVAIEKSVRAIFDVFDTQHLESVLDFGKFLWKEKMA</sequence>
<dbReference type="Proteomes" id="UP000629420">
    <property type="component" value="Chromosome"/>
</dbReference>
<accession>A0ABX7DP68</accession>
<dbReference type="InterPro" id="IPR041673">
    <property type="entry name" value="TetR_C_23"/>
</dbReference>
<dbReference type="SUPFAM" id="SSF46689">
    <property type="entry name" value="Homeodomain-like"/>
    <property type="match status" value="1"/>
</dbReference>
<dbReference type="Pfam" id="PF17931">
    <property type="entry name" value="TetR_C_23"/>
    <property type="match status" value="1"/>
</dbReference>
<dbReference type="InterPro" id="IPR009057">
    <property type="entry name" value="Homeodomain-like_sf"/>
</dbReference>
<evidence type="ECO:0000313" key="2">
    <source>
        <dbReference type="EMBL" id="QQX75582.1"/>
    </source>
</evidence>
<proteinExistence type="predicted"/>
<evidence type="ECO:0000313" key="3">
    <source>
        <dbReference type="Proteomes" id="UP000629420"/>
    </source>
</evidence>
<dbReference type="EMBL" id="CP068439">
    <property type="protein sequence ID" value="QQX75582.1"/>
    <property type="molecule type" value="Genomic_DNA"/>
</dbReference>
<dbReference type="Gene3D" id="1.10.357.10">
    <property type="entry name" value="Tetracycline Repressor, domain 2"/>
    <property type="match status" value="1"/>
</dbReference>
<keyword evidence="3" id="KW-1185">Reference proteome</keyword>
<evidence type="ECO:0000259" key="1">
    <source>
        <dbReference type="Pfam" id="PF17931"/>
    </source>
</evidence>
<reference evidence="2 3" key="1">
    <citation type="submission" date="2021-01" db="EMBL/GenBank/DDBJ databases">
        <title>Aequorivita sp. strain KX20305, a bacterium isolated from the sediment collected at a cold seep field in South China Sea.</title>
        <authorList>
            <person name="Zhang H."/>
            <person name="Li C."/>
        </authorList>
    </citation>
    <scope>NUCLEOTIDE SEQUENCE [LARGE SCALE GENOMIC DNA]</scope>
    <source>
        <strain evidence="2 3">KX20305</strain>
    </source>
</reference>
<dbReference type="InterPro" id="IPR036271">
    <property type="entry name" value="Tet_transcr_reg_TetR-rel_C_sf"/>
</dbReference>
<name>A0ABX7DP68_9FLAO</name>
<dbReference type="RefSeq" id="WP_202335399.1">
    <property type="nucleotide sequence ID" value="NZ_CP068439.1"/>
</dbReference>